<comment type="function">
    <text evidence="6">Catalyzes the 2'-O-methylation of the ribose of cytidine 1402 (C1402) in 16S rRNA.</text>
</comment>
<keyword evidence="5 6" id="KW-0949">S-adenosyl-L-methionine</keyword>
<dbReference type="PROSITE" id="PS01296">
    <property type="entry name" value="RSMI"/>
    <property type="match status" value="1"/>
</dbReference>
<dbReference type="Pfam" id="PF00590">
    <property type="entry name" value="TP_methylase"/>
    <property type="match status" value="1"/>
</dbReference>
<dbReference type="Proteomes" id="UP000178256">
    <property type="component" value="Unassembled WGS sequence"/>
</dbReference>
<dbReference type="InterPro" id="IPR000878">
    <property type="entry name" value="4pyrrol_Mease"/>
</dbReference>
<gene>
    <name evidence="6" type="primary">rsmI</name>
    <name evidence="8" type="ORF">A2925_01785</name>
</gene>
<dbReference type="PANTHER" id="PTHR46111">
    <property type="entry name" value="RIBOSOMAL RNA SMALL SUBUNIT METHYLTRANSFERASE I"/>
    <property type="match status" value="1"/>
</dbReference>
<dbReference type="PANTHER" id="PTHR46111:SF1">
    <property type="entry name" value="RIBOSOMAL RNA SMALL SUBUNIT METHYLTRANSFERASE I"/>
    <property type="match status" value="1"/>
</dbReference>
<evidence type="ECO:0000256" key="5">
    <source>
        <dbReference type="ARBA" id="ARBA00022691"/>
    </source>
</evidence>
<evidence type="ECO:0000256" key="3">
    <source>
        <dbReference type="ARBA" id="ARBA00022603"/>
    </source>
</evidence>
<dbReference type="GO" id="GO:0005737">
    <property type="term" value="C:cytoplasm"/>
    <property type="evidence" value="ECO:0007669"/>
    <property type="project" value="UniProtKB-SubCell"/>
</dbReference>
<sequence>MLYIVATPIGNLEDITLRAIDTMRSADFILAEDTRVTRVLLDKYEISKEVISYHQHSKINKIEYIIELLKSGKNLALVSDAGTPGINDPGNYLINKVLEALPDCRVIPLPGPNAAVAALSISGFPSDNFTYLGFPPHKKGRQTFFKKIGEIEETIVFYESKYRIMKALEELRDLSGMGDRLVVVARELTKQFETIYRGTVSEIEKQMESDKNSGLGEFVVVLKSK</sequence>
<evidence type="ECO:0000256" key="2">
    <source>
        <dbReference type="ARBA" id="ARBA00022552"/>
    </source>
</evidence>
<evidence type="ECO:0000256" key="6">
    <source>
        <dbReference type="HAMAP-Rule" id="MF_01877"/>
    </source>
</evidence>
<proteinExistence type="inferred from homology"/>
<evidence type="ECO:0000256" key="4">
    <source>
        <dbReference type="ARBA" id="ARBA00022679"/>
    </source>
</evidence>
<feature type="domain" description="Tetrapyrrole methylase" evidence="7">
    <location>
        <begin position="1"/>
        <end position="203"/>
    </location>
</feature>
<reference evidence="8 9" key="1">
    <citation type="journal article" date="2016" name="Nat. Commun.">
        <title>Thousands of microbial genomes shed light on interconnected biogeochemical processes in an aquifer system.</title>
        <authorList>
            <person name="Anantharaman K."/>
            <person name="Brown C.T."/>
            <person name="Hug L.A."/>
            <person name="Sharon I."/>
            <person name="Castelle C.J."/>
            <person name="Probst A.J."/>
            <person name="Thomas B.C."/>
            <person name="Singh A."/>
            <person name="Wilkins M.J."/>
            <person name="Karaoz U."/>
            <person name="Brodie E.L."/>
            <person name="Williams K.H."/>
            <person name="Hubbard S.S."/>
            <person name="Banfield J.F."/>
        </authorList>
    </citation>
    <scope>NUCLEOTIDE SEQUENCE [LARGE SCALE GENOMIC DNA]</scope>
</reference>
<dbReference type="FunFam" id="3.40.1010.10:FF:000007">
    <property type="entry name" value="Ribosomal RNA small subunit methyltransferase I"/>
    <property type="match status" value="1"/>
</dbReference>
<dbReference type="EC" id="2.1.1.198" evidence="6"/>
<evidence type="ECO:0000256" key="1">
    <source>
        <dbReference type="ARBA" id="ARBA00022490"/>
    </source>
</evidence>
<dbReference type="InterPro" id="IPR014776">
    <property type="entry name" value="4pyrrole_Mease_sub2"/>
</dbReference>
<keyword evidence="2 6" id="KW-0698">rRNA processing</keyword>
<dbReference type="HAMAP" id="MF_01877">
    <property type="entry name" value="16SrRNA_methyltr_I"/>
    <property type="match status" value="1"/>
</dbReference>
<dbReference type="PIRSF" id="PIRSF005917">
    <property type="entry name" value="MTase_YraL"/>
    <property type="match status" value="1"/>
</dbReference>
<evidence type="ECO:0000313" key="8">
    <source>
        <dbReference type="EMBL" id="OGN25608.1"/>
    </source>
</evidence>
<name>A0A1F8GLL5_9BACT</name>
<dbReference type="NCBIfam" id="TIGR00096">
    <property type="entry name" value="16S rRNA (cytidine(1402)-2'-O)-methyltransferase"/>
    <property type="match status" value="1"/>
</dbReference>
<dbReference type="GO" id="GO:0070677">
    <property type="term" value="F:rRNA (cytosine-2'-O-)-methyltransferase activity"/>
    <property type="evidence" value="ECO:0007669"/>
    <property type="project" value="UniProtKB-UniRule"/>
</dbReference>
<dbReference type="Gene3D" id="3.40.1010.10">
    <property type="entry name" value="Cobalt-precorrin-4 Transmethylase, Domain 1"/>
    <property type="match status" value="1"/>
</dbReference>
<dbReference type="CDD" id="cd11648">
    <property type="entry name" value="RsmI"/>
    <property type="match status" value="1"/>
</dbReference>
<protein>
    <recommendedName>
        <fullName evidence="6">Ribosomal RNA small subunit methyltransferase I</fullName>
        <ecNumber evidence="6">2.1.1.198</ecNumber>
    </recommendedName>
    <alternativeName>
        <fullName evidence="6">16S rRNA 2'-O-ribose C1402 methyltransferase</fullName>
    </alternativeName>
    <alternativeName>
        <fullName evidence="6">rRNA (cytidine-2'-O-)-methyltransferase RsmI</fullName>
    </alternativeName>
</protein>
<organism evidence="8 9">
    <name type="scientific">Candidatus Yanofskybacteria bacterium RIFCSPLOWO2_01_FULL_44_22</name>
    <dbReference type="NCBI Taxonomy" id="1802697"/>
    <lineage>
        <taxon>Bacteria</taxon>
        <taxon>Candidatus Yanofskyibacteriota</taxon>
    </lineage>
</organism>
<dbReference type="Gene3D" id="3.30.950.10">
    <property type="entry name" value="Methyltransferase, Cobalt-precorrin-4 Transmethylase, Domain 2"/>
    <property type="match status" value="1"/>
</dbReference>
<comment type="subcellular location">
    <subcellularLocation>
        <location evidence="6">Cytoplasm</location>
    </subcellularLocation>
</comment>
<dbReference type="AlphaFoldDB" id="A0A1F8GLL5"/>
<dbReference type="EMBL" id="MGKL01000016">
    <property type="protein sequence ID" value="OGN25608.1"/>
    <property type="molecule type" value="Genomic_DNA"/>
</dbReference>
<dbReference type="SUPFAM" id="SSF53790">
    <property type="entry name" value="Tetrapyrrole methylase"/>
    <property type="match status" value="1"/>
</dbReference>
<comment type="caution">
    <text evidence="8">The sequence shown here is derived from an EMBL/GenBank/DDBJ whole genome shotgun (WGS) entry which is preliminary data.</text>
</comment>
<comment type="similarity">
    <text evidence="6">Belongs to the methyltransferase superfamily. RsmI family.</text>
</comment>
<evidence type="ECO:0000259" key="7">
    <source>
        <dbReference type="Pfam" id="PF00590"/>
    </source>
</evidence>
<dbReference type="FunFam" id="3.30.950.10:FF:000002">
    <property type="entry name" value="Ribosomal RNA small subunit methyltransferase I"/>
    <property type="match status" value="1"/>
</dbReference>
<comment type="catalytic activity">
    <reaction evidence="6">
        <text>cytidine(1402) in 16S rRNA + S-adenosyl-L-methionine = 2'-O-methylcytidine(1402) in 16S rRNA + S-adenosyl-L-homocysteine + H(+)</text>
        <dbReference type="Rhea" id="RHEA:42924"/>
        <dbReference type="Rhea" id="RHEA-COMP:10285"/>
        <dbReference type="Rhea" id="RHEA-COMP:10286"/>
        <dbReference type="ChEBI" id="CHEBI:15378"/>
        <dbReference type="ChEBI" id="CHEBI:57856"/>
        <dbReference type="ChEBI" id="CHEBI:59789"/>
        <dbReference type="ChEBI" id="CHEBI:74495"/>
        <dbReference type="ChEBI" id="CHEBI:82748"/>
        <dbReference type="EC" id="2.1.1.198"/>
    </reaction>
</comment>
<keyword evidence="3 6" id="KW-0489">Methyltransferase</keyword>
<dbReference type="InterPro" id="IPR035996">
    <property type="entry name" value="4pyrrol_Methylase_sf"/>
</dbReference>
<dbReference type="STRING" id="1802697.A2925_01785"/>
<dbReference type="InterPro" id="IPR018063">
    <property type="entry name" value="SAM_MeTrfase_RsmI_CS"/>
</dbReference>
<keyword evidence="1 6" id="KW-0963">Cytoplasm</keyword>
<dbReference type="InterPro" id="IPR014777">
    <property type="entry name" value="4pyrrole_Mease_sub1"/>
</dbReference>
<keyword evidence="4 6" id="KW-0808">Transferase</keyword>
<evidence type="ECO:0000313" key="9">
    <source>
        <dbReference type="Proteomes" id="UP000178256"/>
    </source>
</evidence>
<dbReference type="InterPro" id="IPR008189">
    <property type="entry name" value="rRNA_ssu_MeTfrase_I"/>
</dbReference>
<accession>A0A1F8GLL5</accession>